<feature type="region of interest" description="Disordered" evidence="1">
    <location>
        <begin position="146"/>
        <end position="287"/>
    </location>
</feature>
<dbReference type="EMBL" id="CAJOBH010003173">
    <property type="protein sequence ID" value="CAF3941061.1"/>
    <property type="molecule type" value="Genomic_DNA"/>
</dbReference>
<dbReference type="EMBL" id="CAJOBG010001110">
    <property type="protein sequence ID" value="CAF3895441.1"/>
    <property type="molecule type" value="Genomic_DNA"/>
</dbReference>
<dbReference type="Proteomes" id="UP000663887">
    <property type="component" value="Unassembled WGS sequence"/>
</dbReference>
<feature type="region of interest" description="Disordered" evidence="1">
    <location>
        <begin position="56"/>
        <end position="79"/>
    </location>
</feature>
<evidence type="ECO:0000313" key="10">
    <source>
        <dbReference type="Proteomes" id="UP000663842"/>
    </source>
</evidence>
<keyword evidence="11" id="KW-1185">Reference proteome</keyword>
<dbReference type="Proteomes" id="UP000663855">
    <property type="component" value="Unassembled WGS sequence"/>
</dbReference>
<evidence type="ECO:0000313" key="11">
    <source>
        <dbReference type="Proteomes" id="UP000663866"/>
    </source>
</evidence>
<evidence type="ECO:0000313" key="6">
    <source>
        <dbReference type="EMBL" id="CAF3895441.1"/>
    </source>
</evidence>
<dbReference type="EMBL" id="CAJOBJ010008038">
    <property type="protein sequence ID" value="CAF4101554.1"/>
    <property type="molecule type" value="Genomic_DNA"/>
</dbReference>
<dbReference type="EMBL" id="CAJNRG010012006">
    <property type="protein sequence ID" value="CAF2136579.1"/>
    <property type="molecule type" value="Genomic_DNA"/>
</dbReference>
<gene>
    <name evidence="7" type="ORF">BYL167_LOCUS10520</name>
    <name evidence="3" type="ORF">CJN711_LOCUS30644</name>
    <name evidence="9" type="ORF">GIL414_LOCUS17127</name>
    <name evidence="2" type="ORF">KQP761_LOCUS12188</name>
    <name evidence="6" type="ORF">OVN521_LOCUS9216</name>
    <name evidence="8" type="ORF">UXM345_LOCUS15289</name>
    <name evidence="5" type="ORF">WKI299_LOCUS35630</name>
    <name evidence="4" type="ORF">XDN619_LOCUS25938</name>
</gene>
<feature type="compositionally biased region" description="Basic and acidic residues" evidence="1">
    <location>
        <begin position="179"/>
        <end position="191"/>
    </location>
</feature>
<feature type="compositionally biased region" description="Low complexity" evidence="1">
    <location>
        <begin position="157"/>
        <end position="169"/>
    </location>
</feature>
<proteinExistence type="predicted"/>
<dbReference type="EMBL" id="CAJNOV010014536">
    <property type="protein sequence ID" value="CAF1554191.1"/>
    <property type="molecule type" value="Genomic_DNA"/>
</dbReference>
<dbReference type="Proteomes" id="UP000663866">
    <property type="component" value="Unassembled WGS sequence"/>
</dbReference>
<comment type="caution">
    <text evidence="8">The sequence shown here is derived from an EMBL/GenBank/DDBJ whole genome shotgun (WGS) entry which is preliminary data.</text>
</comment>
<dbReference type="EMBL" id="CAJNRF010017131">
    <property type="protein sequence ID" value="CAF2223256.1"/>
    <property type="molecule type" value="Genomic_DNA"/>
</dbReference>
<dbReference type="Proteomes" id="UP000663856">
    <property type="component" value="Unassembled WGS sequence"/>
</dbReference>
<feature type="compositionally biased region" description="Basic residues" evidence="1">
    <location>
        <begin position="228"/>
        <end position="248"/>
    </location>
</feature>
<dbReference type="Proteomes" id="UP000663834">
    <property type="component" value="Unassembled WGS sequence"/>
</dbReference>
<dbReference type="Proteomes" id="UP000681967">
    <property type="component" value="Unassembled WGS sequence"/>
</dbReference>
<evidence type="ECO:0000313" key="5">
    <source>
        <dbReference type="EMBL" id="CAF2223256.1"/>
    </source>
</evidence>
<name>A0A819MRL5_9BILA</name>
<dbReference type="AlphaFoldDB" id="A0A819MRL5"/>
<feature type="compositionally biased region" description="Polar residues" evidence="1">
    <location>
        <begin position="147"/>
        <end position="156"/>
    </location>
</feature>
<accession>A0A819MRL5</accession>
<evidence type="ECO:0000313" key="7">
    <source>
        <dbReference type="EMBL" id="CAF3941061.1"/>
    </source>
</evidence>
<dbReference type="EMBL" id="CAJNOW010005608">
    <property type="protein sequence ID" value="CAF1454786.1"/>
    <property type="molecule type" value="Genomic_DNA"/>
</dbReference>
<evidence type="ECO:0000313" key="3">
    <source>
        <dbReference type="EMBL" id="CAF1554191.1"/>
    </source>
</evidence>
<sequence>MSKQLLTIYATDATGTNKKAQMIKTYSFTTDDDDGTSIVQSEPVSNHDKLLSISSPSIDSANAEDDLSEASTKVKRRKLRRTHESEEKIENTREIRKICPWYKKIDWSKPILAMGLLIFLYITWTKRDVWIPRMLTSNARIRRSVVSKDTVTSDQLTSSSSQIPPTISTMPLQDSPLASDHKEDNIDNNEKDNDDDDQNNSERINVENSEESTISSGKTNSGHQVNIRIRRNKMSFSKEHKKKKHRHSHDLPADDELEETDDGGQAKEIKPNESIASLRNHPPKKNRREIIQNENVKIRPVVNHGIRLSTYDDIIDQLRKNLKSRTRDQDFLSTVSKKTGLNKDKLYRFIYKKDYNLLTLETFMSLLDTFNLMLLVVPN</sequence>
<dbReference type="Proteomes" id="UP000663842">
    <property type="component" value="Unassembled WGS sequence"/>
</dbReference>
<protein>
    <submittedName>
        <fullName evidence="8">Uncharacterized protein</fullName>
    </submittedName>
</protein>
<evidence type="ECO:0000313" key="9">
    <source>
        <dbReference type="EMBL" id="CAF4101554.1"/>
    </source>
</evidence>
<reference evidence="8" key="1">
    <citation type="submission" date="2021-02" db="EMBL/GenBank/DDBJ databases">
        <authorList>
            <person name="Nowell W R."/>
        </authorList>
    </citation>
    <scope>NUCLEOTIDE SEQUENCE</scope>
</reference>
<evidence type="ECO:0000313" key="4">
    <source>
        <dbReference type="EMBL" id="CAF2136579.1"/>
    </source>
</evidence>
<dbReference type="Proteomes" id="UP000681720">
    <property type="component" value="Unassembled WGS sequence"/>
</dbReference>
<dbReference type="OrthoDB" id="10021191at2759"/>
<dbReference type="EMBL" id="CAJOBF010001808">
    <property type="protein sequence ID" value="CAF3985367.1"/>
    <property type="molecule type" value="Genomic_DNA"/>
</dbReference>
<evidence type="ECO:0000313" key="8">
    <source>
        <dbReference type="EMBL" id="CAF3985367.1"/>
    </source>
</evidence>
<organism evidence="8 10">
    <name type="scientific">Rotaria magnacalcarata</name>
    <dbReference type="NCBI Taxonomy" id="392030"/>
    <lineage>
        <taxon>Eukaryota</taxon>
        <taxon>Metazoa</taxon>
        <taxon>Spiralia</taxon>
        <taxon>Gnathifera</taxon>
        <taxon>Rotifera</taxon>
        <taxon>Eurotatoria</taxon>
        <taxon>Bdelloidea</taxon>
        <taxon>Philodinida</taxon>
        <taxon>Philodinidae</taxon>
        <taxon>Rotaria</taxon>
    </lineage>
</organism>
<evidence type="ECO:0000313" key="2">
    <source>
        <dbReference type="EMBL" id="CAF1454786.1"/>
    </source>
</evidence>
<feature type="compositionally biased region" description="Acidic residues" evidence="1">
    <location>
        <begin position="253"/>
        <end position="262"/>
    </location>
</feature>
<evidence type="ECO:0000256" key="1">
    <source>
        <dbReference type="SAM" id="MobiDB-lite"/>
    </source>
</evidence>
<feature type="compositionally biased region" description="Polar residues" evidence="1">
    <location>
        <begin position="201"/>
        <end position="224"/>
    </location>
</feature>